<keyword evidence="6 8" id="KW-0067">ATP-binding</keyword>
<dbReference type="EC" id="6.3.4.19" evidence="8"/>
<dbReference type="InterPro" id="IPR011063">
    <property type="entry name" value="TilS/TtcA_N"/>
</dbReference>
<evidence type="ECO:0000256" key="8">
    <source>
        <dbReference type="HAMAP-Rule" id="MF_01161"/>
    </source>
</evidence>
<name>A0A9X2D0B5_9GAMM</name>
<dbReference type="EMBL" id="JAJKBJ010000004">
    <property type="protein sequence ID" value="MCL9683532.1"/>
    <property type="molecule type" value="Genomic_DNA"/>
</dbReference>
<evidence type="ECO:0000313" key="10">
    <source>
        <dbReference type="EMBL" id="MCL9683532.1"/>
    </source>
</evidence>
<dbReference type="SMART" id="SM00977">
    <property type="entry name" value="TilS_C"/>
    <property type="match status" value="1"/>
</dbReference>
<keyword evidence="5 8" id="KW-0547">Nucleotide-binding</keyword>
<dbReference type="Pfam" id="PF01171">
    <property type="entry name" value="ATP_bind_3"/>
    <property type="match status" value="1"/>
</dbReference>
<dbReference type="Pfam" id="PF11734">
    <property type="entry name" value="TilS_C"/>
    <property type="match status" value="1"/>
</dbReference>
<dbReference type="Gene3D" id="1.20.59.20">
    <property type="match status" value="1"/>
</dbReference>
<sequence>MTKSLLSSEWIARLGGFTKLIVGFSGGLDSTVLLHLLASHSSLCPKLIAVHINHGISSNAEYWQKHCEQFCLNSGIDFISHAVEFDRSANIEEGARIARYTVFSSLLTTQDCLILAHHRDDQAETVLLQLFRGAGVDGLAAMSDLSTWGVGTLARPLLSYSREQLEHYAASHQLKWIEDESNQEISYSRNYLRHQIMPLLLKKWPGVVGNIARTALHCQQAKANLDELAIHDDQELLTATNSLFIEPLKKLSIERITNVLRVWLKKNQVQLPSTLTFQRLIHEVLFASSDAAPVVSWNEIQVRRYQQYLYLDKKKVISLPHCIEWTEFPLPLVLTEYNFSLMAKKVNQGLIVPQNAKVEIKFRRGGEQFYWHGQTKQLKKLFQEWGVPPWLRDTIPLIYINDQFAAVVGYAVSDLFFTHNSSDSWLLLTNS</sequence>
<keyword evidence="3 8" id="KW-0436">Ligase</keyword>
<dbReference type="HAMAP" id="MF_01161">
    <property type="entry name" value="tRNA_Ile_lys_synt"/>
    <property type="match status" value="1"/>
</dbReference>
<dbReference type="InterPro" id="IPR014729">
    <property type="entry name" value="Rossmann-like_a/b/a_fold"/>
</dbReference>
<dbReference type="GO" id="GO:0006400">
    <property type="term" value="P:tRNA modification"/>
    <property type="evidence" value="ECO:0007669"/>
    <property type="project" value="UniProtKB-UniRule"/>
</dbReference>
<dbReference type="PANTHER" id="PTHR43033">
    <property type="entry name" value="TRNA(ILE)-LYSIDINE SYNTHASE-RELATED"/>
    <property type="match status" value="1"/>
</dbReference>
<dbReference type="SUPFAM" id="SSF56037">
    <property type="entry name" value="PheT/TilS domain"/>
    <property type="match status" value="1"/>
</dbReference>
<keyword evidence="2 8" id="KW-0963">Cytoplasm</keyword>
<dbReference type="SUPFAM" id="SSF52402">
    <property type="entry name" value="Adenine nucleotide alpha hydrolases-like"/>
    <property type="match status" value="1"/>
</dbReference>
<proteinExistence type="inferred from homology"/>
<protein>
    <recommendedName>
        <fullName evidence="8">tRNA(Ile)-lysidine synthase</fullName>
        <ecNumber evidence="8">6.3.4.19</ecNumber>
    </recommendedName>
    <alternativeName>
        <fullName evidence="8">tRNA(Ile)-2-lysyl-cytidine synthase</fullName>
    </alternativeName>
    <alternativeName>
        <fullName evidence="8">tRNA(Ile)-lysidine synthetase</fullName>
    </alternativeName>
</protein>
<organism evidence="10 11">
    <name type="scientific">Legionella maioricensis</name>
    <dbReference type="NCBI Taxonomy" id="2896528"/>
    <lineage>
        <taxon>Bacteria</taxon>
        <taxon>Pseudomonadati</taxon>
        <taxon>Pseudomonadota</taxon>
        <taxon>Gammaproteobacteria</taxon>
        <taxon>Legionellales</taxon>
        <taxon>Legionellaceae</taxon>
        <taxon>Legionella</taxon>
    </lineage>
</organism>
<comment type="subcellular location">
    <subcellularLocation>
        <location evidence="1 8">Cytoplasm</location>
    </subcellularLocation>
</comment>
<dbReference type="GO" id="GO:0032267">
    <property type="term" value="F:tRNA(Ile)-lysidine synthase activity"/>
    <property type="evidence" value="ECO:0007669"/>
    <property type="project" value="UniProtKB-EC"/>
</dbReference>
<dbReference type="NCBIfam" id="TIGR02432">
    <property type="entry name" value="lysidine_TilS_N"/>
    <property type="match status" value="1"/>
</dbReference>
<evidence type="ECO:0000256" key="5">
    <source>
        <dbReference type="ARBA" id="ARBA00022741"/>
    </source>
</evidence>
<evidence type="ECO:0000256" key="2">
    <source>
        <dbReference type="ARBA" id="ARBA00022490"/>
    </source>
</evidence>
<dbReference type="SUPFAM" id="SSF82829">
    <property type="entry name" value="MesJ substrate recognition domain-like"/>
    <property type="match status" value="1"/>
</dbReference>
<evidence type="ECO:0000256" key="6">
    <source>
        <dbReference type="ARBA" id="ARBA00022840"/>
    </source>
</evidence>
<evidence type="ECO:0000256" key="3">
    <source>
        <dbReference type="ARBA" id="ARBA00022598"/>
    </source>
</evidence>
<dbReference type="InterPro" id="IPR012796">
    <property type="entry name" value="Lysidine-tRNA-synth_C"/>
</dbReference>
<comment type="function">
    <text evidence="8">Ligates lysine onto the cytidine present at position 34 of the AUA codon-specific tRNA(Ile) that contains the anticodon CAU, in an ATP-dependent manner. Cytidine is converted to lysidine, thus changing the amino acid specificity of the tRNA from methionine to isoleucine.</text>
</comment>
<dbReference type="NCBIfam" id="TIGR02433">
    <property type="entry name" value="lysidine_TilS_C"/>
    <property type="match status" value="1"/>
</dbReference>
<dbReference type="Proteomes" id="UP001139721">
    <property type="component" value="Unassembled WGS sequence"/>
</dbReference>
<reference evidence="10" key="1">
    <citation type="submission" date="2021-11" db="EMBL/GenBank/DDBJ databases">
        <title>Legionella maioricencis sp. nov., a new species isolated from hot water samples in Mallorca.</title>
        <authorList>
            <person name="Crespi S."/>
            <person name="Drasar V."/>
            <person name="Salva-Serra F."/>
            <person name="Jaen-Luchoro D."/>
            <person name="Pineiro-Iglesias B."/>
            <person name="Aliaga F."/>
            <person name="Fernandez-Juarez V."/>
            <person name="Coll G."/>
            <person name="Moore E.R.B."/>
            <person name="Bennasar-Figueras A."/>
        </authorList>
    </citation>
    <scope>NUCLEOTIDE SEQUENCE</scope>
    <source>
        <strain evidence="10">HCPI-6</strain>
    </source>
</reference>
<accession>A0A9X2D0B5</accession>
<dbReference type="GO" id="GO:0005524">
    <property type="term" value="F:ATP binding"/>
    <property type="evidence" value="ECO:0007669"/>
    <property type="project" value="UniProtKB-UniRule"/>
</dbReference>
<dbReference type="InterPro" id="IPR015262">
    <property type="entry name" value="tRNA_Ile_lys_synt_subst-bd"/>
</dbReference>
<evidence type="ECO:0000256" key="7">
    <source>
        <dbReference type="ARBA" id="ARBA00048539"/>
    </source>
</evidence>
<dbReference type="InterPro" id="IPR012795">
    <property type="entry name" value="tRNA_Ile_lys_synt_N"/>
</dbReference>
<comment type="similarity">
    <text evidence="8">Belongs to the tRNA(Ile)-lysidine synthase family.</text>
</comment>
<comment type="catalytic activity">
    <reaction evidence="7 8">
        <text>cytidine(34) in tRNA(Ile2) + L-lysine + ATP = lysidine(34) in tRNA(Ile2) + AMP + diphosphate + H(+)</text>
        <dbReference type="Rhea" id="RHEA:43744"/>
        <dbReference type="Rhea" id="RHEA-COMP:10625"/>
        <dbReference type="Rhea" id="RHEA-COMP:10670"/>
        <dbReference type="ChEBI" id="CHEBI:15378"/>
        <dbReference type="ChEBI" id="CHEBI:30616"/>
        <dbReference type="ChEBI" id="CHEBI:32551"/>
        <dbReference type="ChEBI" id="CHEBI:33019"/>
        <dbReference type="ChEBI" id="CHEBI:82748"/>
        <dbReference type="ChEBI" id="CHEBI:83665"/>
        <dbReference type="ChEBI" id="CHEBI:456215"/>
        <dbReference type="EC" id="6.3.4.19"/>
    </reaction>
</comment>
<keyword evidence="4 8" id="KW-0819">tRNA processing</keyword>
<feature type="binding site" evidence="8">
    <location>
        <begin position="25"/>
        <end position="30"/>
    </location>
    <ligand>
        <name>ATP</name>
        <dbReference type="ChEBI" id="CHEBI:30616"/>
    </ligand>
</feature>
<feature type="domain" description="Lysidine-tRNA(Ile) synthetase C-terminal" evidence="9">
    <location>
        <begin position="358"/>
        <end position="428"/>
    </location>
</feature>
<evidence type="ECO:0000256" key="1">
    <source>
        <dbReference type="ARBA" id="ARBA00004496"/>
    </source>
</evidence>
<dbReference type="CDD" id="cd01992">
    <property type="entry name" value="TilS_N"/>
    <property type="match status" value="1"/>
</dbReference>
<evidence type="ECO:0000256" key="4">
    <source>
        <dbReference type="ARBA" id="ARBA00022694"/>
    </source>
</evidence>
<dbReference type="RefSeq" id="WP_250421037.1">
    <property type="nucleotide sequence ID" value="NZ_JAJKBJ010000004.1"/>
</dbReference>
<dbReference type="InterPro" id="IPR012094">
    <property type="entry name" value="tRNA_Ile_lys_synt"/>
</dbReference>
<dbReference type="Pfam" id="PF09179">
    <property type="entry name" value="TilS"/>
    <property type="match status" value="1"/>
</dbReference>
<dbReference type="Gene3D" id="3.40.50.620">
    <property type="entry name" value="HUPs"/>
    <property type="match status" value="1"/>
</dbReference>
<dbReference type="GO" id="GO:0005737">
    <property type="term" value="C:cytoplasm"/>
    <property type="evidence" value="ECO:0007669"/>
    <property type="project" value="UniProtKB-SubCell"/>
</dbReference>
<gene>
    <name evidence="8 10" type="primary">tilS</name>
    <name evidence="10" type="ORF">LOX96_05470</name>
</gene>
<dbReference type="PANTHER" id="PTHR43033:SF1">
    <property type="entry name" value="TRNA(ILE)-LYSIDINE SYNTHASE-RELATED"/>
    <property type="match status" value="1"/>
</dbReference>
<evidence type="ECO:0000313" key="11">
    <source>
        <dbReference type="Proteomes" id="UP001139721"/>
    </source>
</evidence>
<comment type="caution">
    <text evidence="10">The sequence shown here is derived from an EMBL/GenBank/DDBJ whole genome shotgun (WGS) entry which is preliminary data.</text>
</comment>
<keyword evidence="11" id="KW-1185">Reference proteome</keyword>
<comment type="domain">
    <text evidence="8">The N-terminal region contains the highly conserved SGGXDS motif, predicted to be a P-loop motif involved in ATP binding.</text>
</comment>
<evidence type="ECO:0000259" key="9">
    <source>
        <dbReference type="SMART" id="SM00977"/>
    </source>
</evidence>
<dbReference type="AlphaFoldDB" id="A0A9X2D0B5"/>